<sequence length="107" mass="11840">MEGRVRIEEARARLPRRSDVFFVLASSLARARSGNNPDSKSMGEPSPATIQRLRFPRLGMQRCLFQALPSHALVGGTTMAAHWLSRVQCNTERRTCSGAYSAHSPNV</sequence>
<reference evidence="1 2" key="1">
    <citation type="journal article" date="2016" name="Mol. Biol. Evol.">
        <title>Comparative Genomics of Early-Diverging Mushroom-Forming Fungi Provides Insights into the Origins of Lignocellulose Decay Capabilities.</title>
        <authorList>
            <person name="Nagy L.G."/>
            <person name="Riley R."/>
            <person name="Tritt A."/>
            <person name="Adam C."/>
            <person name="Daum C."/>
            <person name="Floudas D."/>
            <person name="Sun H."/>
            <person name="Yadav J.S."/>
            <person name="Pangilinan J."/>
            <person name="Larsson K.H."/>
            <person name="Matsuura K."/>
            <person name="Barry K."/>
            <person name="Labutti K."/>
            <person name="Kuo R."/>
            <person name="Ohm R.A."/>
            <person name="Bhattacharya S.S."/>
            <person name="Shirouzu T."/>
            <person name="Yoshinaga Y."/>
            <person name="Martin F.M."/>
            <person name="Grigoriev I.V."/>
            <person name="Hibbett D.S."/>
        </authorList>
    </citation>
    <scope>NUCLEOTIDE SEQUENCE [LARGE SCALE GENOMIC DNA]</scope>
    <source>
        <strain evidence="1 2">TUFC12733</strain>
    </source>
</reference>
<dbReference type="AlphaFoldDB" id="A0A167REX0"/>
<evidence type="ECO:0000313" key="2">
    <source>
        <dbReference type="Proteomes" id="UP000076738"/>
    </source>
</evidence>
<protein>
    <submittedName>
        <fullName evidence="1">Uncharacterized protein</fullName>
    </submittedName>
</protein>
<organism evidence="1 2">
    <name type="scientific">Calocera viscosa (strain TUFC12733)</name>
    <dbReference type="NCBI Taxonomy" id="1330018"/>
    <lineage>
        <taxon>Eukaryota</taxon>
        <taxon>Fungi</taxon>
        <taxon>Dikarya</taxon>
        <taxon>Basidiomycota</taxon>
        <taxon>Agaricomycotina</taxon>
        <taxon>Dacrymycetes</taxon>
        <taxon>Dacrymycetales</taxon>
        <taxon>Dacrymycetaceae</taxon>
        <taxon>Calocera</taxon>
    </lineage>
</organism>
<dbReference type="EMBL" id="KV417268">
    <property type="protein sequence ID" value="KZP00835.1"/>
    <property type="molecule type" value="Genomic_DNA"/>
</dbReference>
<name>A0A167REX0_CALVF</name>
<evidence type="ECO:0000313" key="1">
    <source>
        <dbReference type="EMBL" id="KZP00835.1"/>
    </source>
</evidence>
<proteinExistence type="predicted"/>
<dbReference type="Proteomes" id="UP000076738">
    <property type="component" value="Unassembled WGS sequence"/>
</dbReference>
<keyword evidence="2" id="KW-1185">Reference proteome</keyword>
<gene>
    <name evidence="1" type="ORF">CALVIDRAFT_215043</name>
</gene>
<accession>A0A167REX0</accession>